<gene>
    <name evidence="1" type="ORF">HPULCUR_010971</name>
</gene>
<reference evidence="1 2" key="1">
    <citation type="submission" date="2024-04" db="EMBL/GenBank/DDBJ databases">
        <title>genome sequences of Mucor flavus KT1a and Helicostylum pulchrum KT1b strains isolation_sourced from the surface of a dry-aged beef.</title>
        <authorList>
            <person name="Toyotome T."/>
            <person name="Hosono M."/>
            <person name="Torimaru M."/>
            <person name="Fukuda K."/>
            <person name="Mikami N."/>
        </authorList>
    </citation>
    <scope>NUCLEOTIDE SEQUENCE [LARGE SCALE GENOMIC DNA]</scope>
    <source>
        <strain evidence="1 2">KT1b</strain>
    </source>
</reference>
<organism evidence="1 2">
    <name type="scientific">Helicostylum pulchrum</name>
    <dbReference type="NCBI Taxonomy" id="562976"/>
    <lineage>
        <taxon>Eukaryota</taxon>
        <taxon>Fungi</taxon>
        <taxon>Fungi incertae sedis</taxon>
        <taxon>Mucoromycota</taxon>
        <taxon>Mucoromycotina</taxon>
        <taxon>Mucoromycetes</taxon>
        <taxon>Mucorales</taxon>
        <taxon>Mucorineae</taxon>
        <taxon>Mucoraceae</taxon>
        <taxon>Helicostylum</taxon>
    </lineage>
</organism>
<comment type="caution">
    <text evidence="1">The sequence shown here is derived from an EMBL/GenBank/DDBJ whole genome shotgun (WGS) entry which is preliminary data.</text>
</comment>
<keyword evidence="2" id="KW-1185">Reference proteome</keyword>
<evidence type="ECO:0000313" key="2">
    <source>
        <dbReference type="Proteomes" id="UP001476247"/>
    </source>
</evidence>
<dbReference type="Proteomes" id="UP001476247">
    <property type="component" value="Unassembled WGS sequence"/>
</dbReference>
<name>A0ABP9YER9_9FUNG</name>
<sequence length="236" mass="27183">MADLISLGHYFRYNSLGGLLVTYALYLSKLRESITTEMTVPDKTSSIIGSEIFYVLEVNLLVLYNGEECRILNYSLSNCPRLQSLNVTYTTADSSNASFSLKHKEGLISSDQANCDFNVLQMEYTRPTKHFFDLVTTRLRNIEIVSVKTEDWSLKYCYYNDPVIDLTGFKKLMSFKYTSTSKHLTNEDNYFLIKYTNGTKRRILEYGKTEGMNNPVFTVLCDVSVSLYFCEEEIEN</sequence>
<accession>A0ABP9YER9</accession>
<protein>
    <submittedName>
        <fullName evidence="1">Uncharacterized protein</fullName>
    </submittedName>
</protein>
<dbReference type="EMBL" id="BAABUJ010000046">
    <property type="protein sequence ID" value="GAA5805455.1"/>
    <property type="molecule type" value="Genomic_DNA"/>
</dbReference>
<evidence type="ECO:0000313" key="1">
    <source>
        <dbReference type="EMBL" id="GAA5805455.1"/>
    </source>
</evidence>
<proteinExistence type="predicted"/>